<keyword evidence="7" id="KW-1185">Reference proteome</keyword>
<accession>A0ABM7G3M3</accession>
<feature type="transmembrane region" description="Helical" evidence="4">
    <location>
        <begin position="380"/>
        <end position="400"/>
    </location>
</feature>
<feature type="transmembrane region" description="Helical" evidence="4">
    <location>
        <begin position="53"/>
        <end position="72"/>
    </location>
</feature>
<feature type="transmembrane region" description="Helical" evidence="4">
    <location>
        <begin position="286"/>
        <end position="307"/>
    </location>
</feature>
<evidence type="ECO:0000256" key="1">
    <source>
        <dbReference type="ARBA" id="ARBA00022692"/>
    </source>
</evidence>
<protein>
    <submittedName>
        <fullName evidence="6">MFS transporter</fullName>
    </submittedName>
</protein>
<evidence type="ECO:0000256" key="4">
    <source>
        <dbReference type="SAM" id="Phobius"/>
    </source>
</evidence>
<feature type="transmembrane region" description="Helical" evidence="4">
    <location>
        <begin position="313"/>
        <end position="337"/>
    </location>
</feature>
<feature type="transmembrane region" description="Helical" evidence="4">
    <location>
        <begin position="16"/>
        <end position="41"/>
    </location>
</feature>
<dbReference type="EMBL" id="AP018817">
    <property type="protein sequence ID" value="BBF69978.1"/>
    <property type="molecule type" value="Genomic_DNA"/>
</dbReference>
<feature type="transmembrane region" description="Helical" evidence="4">
    <location>
        <begin position="226"/>
        <end position="244"/>
    </location>
</feature>
<keyword evidence="1 4" id="KW-0812">Transmembrane</keyword>
<dbReference type="InterPro" id="IPR020846">
    <property type="entry name" value="MFS_dom"/>
</dbReference>
<evidence type="ECO:0000256" key="3">
    <source>
        <dbReference type="ARBA" id="ARBA00023136"/>
    </source>
</evidence>
<proteinExistence type="predicted"/>
<dbReference type="InterPro" id="IPR011701">
    <property type="entry name" value="MFS"/>
</dbReference>
<feature type="transmembrane region" description="Helical" evidence="4">
    <location>
        <begin position="84"/>
        <end position="104"/>
    </location>
</feature>
<dbReference type="PANTHER" id="PTHR11360:SF290">
    <property type="entry name" value="MONOCARBOXYLATE MFS PERMEASE"/>
    <property type="match status" value="1"/>
</dbReference>
<dbReference type="Proteomes" id="UP001059971">
    <property type="component" value="Chromosome 1"/>
</dbReference>
<name>A0ABM7G3M3_9SPHN</name>
<feature type="transmembrane region" description="Helical" evidence="4">
    <location>
        <begin position="349"/>
        <end position="368"/>
    </location>
</feature>
<sequence>MTGRASLAEWRRNWHLVLLTVIGITCVPTTLPVYTIGLFVAPLQADFGWSRGAIQGAILCSTGLGLAGGPFAGWLVRRIGLKRAILSGLIGMGCALALAAAIHGSLWQLYLAYALIALIGAGTSAVTWSCLIAERFSASRGLALGIALSGSGLSAVLMPRLVMLGMAWGGWRTAYLLLAGFALLVILPLCALMLPRTGKYAADETATSSSGRSGLPLAAVLRDRRFWLIGASTAAIYLAVGGIIPNLVPALGDRGLPLAQAVTIMGILGGAIIAGRILVGLMIDHVWAPLIATIILLPAAGACLLLISHAGFIAYAVAAALLGAATGMEFDMLGFLVARYFGLADFARIYGRLYMFVAAAAGTAPWAYGALYDHLHNYDIAFILSALLLAGGAAGLLALGRYPVDPTDFKAV</sequence>
<feature type="transmembrane region" description="Helical" evidence="4">
    <location>
        <begin position="110"/>
        <end position="131"/>
    </location>
</feature>
<keyword evidence="3 4" id="KW-0472">Membrane</keyword>
<gene>
    <name evidence="6" type="ORF">SBA_ch1_21780</name>
</gene>
<dbReference type="CDD" id="cd17355">
    <property type="entry name" value="MFS_YcxA_like"/>
    <property type="match status" value="1"/>
</dbReference>
<dbReference type="Pfam" id="PF07690">
    <property type="entry name" value="MFS_1"/>
    <property type="match status" value="1"/>
</dbReference>
<evidence type="ECO:0000313" key="6">
    <source>
        <dbReference type="EMBL" id="BBF69978.1"/>
    </source>
</evidence>
<evidence type="ECO:0000313" key="7">
    <source>
        <dbReference type="Proteomes" id="UP001059971"/>
    </source>
</evidence>
<organism evidence="6 7">
    <name type="scientific">Sphingomonas bisphenolicum</name>
    <dbReference type="NCBI Taxonomy" id="296544"/>
    <lineage>
        <taxon>Bacteria</taxon>
        <taxon>Pseudomonadati</taxon>
        <taxon>Pseudomonadota</taxon>
        <taxon>Alphaproteobacteria</taxon>
        <taxon>Sphingomonadales</taxon>
        <taxon>Sphingomonadaceae</taxon>
        <taxon>Sphingomonas</taxon>
    </lineage>
</organism>
<reference evidence="6" key="1">
    <citation type="submission" date="2018-07" db="EMBL/GenBank/DDBJ databases">
        <title>Complete genome sequence of Sphingomonas bisphenolicum strain AO1, a bisphenol A degradative bacterium isolated from Japanese farm field.</title>
        <authorList>
            <person name="Murakami M."/>
            <person name="Koh M."/>
            <person name="Koba S."/>
            <person name="Matsumura Y."/>
        </authorList>
    </citation>
    <scope>NUCLEOTIDE SEQUENCE</scope>
    <source>
        <strain evidence="6">AO1</strain>
    </source>
</reference>
<dbReference type="SUPFAM" id="SSF103473">
    <property type="entry name" value="MFS general substrate transporter"/>
    <property type="match status" value="1"/>
</dbReference>
<feature type="transmembrane region" description="Helical" evidence="4">
    <location>
        <begin position="174"/>
        <end position="194"/>
    </location>
</feature>
<dbReference type="InterPro" id="IPR036259">
    <property type="entry name" value="MFS_trans_sf"/>
</dbReference>
<dbReference type="RefSeq" id="WP_261934445.1">
    <property type="nucleotide sequence ID" value="NZ_AP018817.1"/>
</dbReference>
<dbReference type="PANTHER" id="PTHR11360">
    <property type="entry name" value="MONOCARBOXYLATE TRANSPORTER"/>
    <property type="match status" value="1"/>
</dbReference>
<feature type="transmembrane region" description="Helical" evidence="4">
    <location>
        <begin position="256"/>
        <end position="279"/>
    </location>
</feature>
<dbReference type="Gene3D" id="1.20.1250.20">
    <property type="entry name" value="MFS general substrate transporter like domains"/>
    <property type="match status" value="1"/>
</dbReference>
<evidence type="ECO:0000259" key="5">
    <source>
        <dbReference type="PROSITE" id="PS50850"/>
    </source>
</evidence>
<feature type="transmembrane region" description="Helical" evidence="4">
    <location>
        <begin position="143"/>
        <end position="168"/>
    </location>
</feature>
<dbReference type="InterPro" id="IPR050327">
    <property type="entry name" value="Proton-linked_MCT"/>
</dbReference>
<keyword evidence="2 4" id="KW-1133">Transmembrane helix</keyword>
<evidence type="ECO:0000256" key="2">
    <source>
        <dbReference type="ARBA" id="ARBA00022989"/>
    </source>
</evidence>
<feature type="domain" description="Major facilitator superfamily (MFS) profile" evidence="5">
    <location>
        <begin position="18"/>
        <end position="403"/>
    </location>
</feature>
<dbReference type="PROSITE" id="PS50850">
    <property type="entry name" value="MFS"/>
    <property type="match status" value="1"/>
</dbReference>